<evidence type="ECO:0000313" key="2">
    <source>
        <dbReference type="Proteomes" id="UP000744769"/>
    </source>
</evidence>
<dbReference type="SUPFAM" id="SSF159659">
    <property type="entry name" value="Cgl1923-like"/>
    <property type="match status" value="1"/>
</dbReference>
<dbReference type="RefSeq" id="WP_166196442.1">
    <property type="nucleotide sequence ID" value="NZ_JAAOIV010000006.1"/>
</dbReference>
<comment type="caution">
    <text evidence="1">The sequence shown here is derived from an EMBL/GenBank/DDBJ whole genome shotgun (WGS) entry which is preliminary data.</text>
</comment>
<name>A0A967B202_9MICO</name>
<dbReference type="InterPro" id="IPR038389">
    <property type="entry name" value="PSMG2_sf"/>
</dbReference>
<protein>
    <submittedName>
        <fullName evidence="1">PAC2 family protein</fullName>
    </submittedName>
</protein>
<dbReference type="InterPro" id="IPR019151">
    <property type="entry name" value="Proteasome_assmbl_chaperone_2"/>
</dbReference>
<dbReference type="AlphaFoldDB" id="A0A967B202"/>
<reference evidence="1" key="1">
    <citation type="submission" date="2020-03" db="EMBL/GenBank/DDBJ databases">
        <title>Draft sequencing of Calidifontibacter sp. DB0510.</title>
        <authorList>
            <person name="Kim D.-U."/>
        </authorList>
    </citation>
    <scope>NUCLEOTIDE SEQUENCE</scope>
    <source>
        <strain evidence="1">DB0510</strain>
    </source>
</reference>
<organism evidence="1 2">
    <name type="scientific">Metallococcus carri</name>
    <dbReference type="NCBI Taxonomy" id="1656884"/>
    <lineage>
        <taxon>Bacteria</taxon>
        <taxon>Bacillati</taxon>
        <taxon>Actinomycetota</taxon>
        <taxon>Actinomycetes</taxon>
        <taxon>Micrococcales</taxon>
        <taxon>Dermacoccaceae</taxon>
        <taxon>Metallococcus</taxon>
    </lineage>
</organism>
<dbReference type="Gene3D" id="3.40.50.10900">
    <property type="entry name" value="PAC-like subunit"/>
    <property type="match status" value="1"/>
</dbReference>
<proteinExistence type="predicted"/>
<dbReference type="EMBL" id="JAAOIV010000006">
    <property type="protein sequence ID" value="NHN56053.1"/>
    <property type="molecule type" value="Genomic_DNA"/>
</dbReference>
<dbReference type="Proteomes" id="UP000744769">
    <property type="component" value="Unassembled WGS sequence"/>
</dbReference>
<dbReference type="InterPro" id="IPR008492">
    <property type="entry name" value="Rv2714-like"/>
</dbReference>
<dbReference type="Gene3D" id="1.10.287.100">
    <property type="match status" value="1"/>
</dbReference>
<dbReference type="PIRSF" id="PIRSF028754">
    <property type="entry name" value="UCP028754"/>
    <property type="match status" value="1"/>
</dbReference>
<accession>A0A967B202</accession>
<dbReference type="Pfam" id="PF09754">
    <property type="entry name" value="PAC2"/>
    <property type="match status" value="1"/>
</dbReference>
<gene>
    <name evidence="1" type="ORF">G9U51_09725</name>
</gene>
<evidence type="ECO:0000313" key="1">
    <source>
        <dbReference type="EMBL" id="NHN56053.1"/>
    </source>
</evidence>
<sequence>MRDPLELFRFEQDTPPAALGAPTLMVALGGFIDAGNAQRLLVSHLLASCEHTVVASFDVDQLIDYRGRRPVMTFDSDHFSAYADPSLLLYRLVDDEGTPFLLLTGPEPDYQWERVIEAVRHLVRVLGVERVVSAHGIPMAVPHTRPVGMTRYANDPDLIPGNAPVFGLVQVPSSLETLLHYRLGEAGYDVIGFGVHVPHYLVQADFADGAVAALEAIRVSTGLKLSIGELAALAEQTRMAIDAQIGESEEVGEVVRGLERQYDAFAEGRRRESLLATELAELPSADEIGAEFEQFLRDADDEA</sequence>
<keyword evidence="2" id="KW-1185">Reference proteome</keyword>